<dbReference type="Pfam" id="PF08372">
    <property type="entry name" value="PRT_C"/>
    <property type="match status" value="1"/>
</dbReference>
<keyword evidence="5" id="KW-0106">Calcium</keyword>
<evidence type="ECO:0000256" key="8">
    <source>
        <dbReference type="SAM" id="Phobius"/>
    </source>
</evidence>
<protein>
    <recommendedName>
        <fullName evidence="9">C2 domain-containing protein</fullName>
    </recommendedName>
</protein>
<feature type="transmembrane region" description="Helical" evidence="8">
    <location>
        <begin position="713"/>
        <end position="742"/>
    </location>
</feature>
<keyword evidence="11" id="KW-1185">Reference proteome</keyword>
<evidence type="ECO:0000256" key="1">
    <source>
        <dbReference type="ARBA" id="ARBA00004141"/>
    </source>
</evidence>
<feature type="domain" description="C2" evidence="9">
    <location>
        <begin position="178"/>
        <end position="299"/>
    </location>
</feature>
<dbReference type="GO" id="GO:0016020">
    <property type="term" value="C:membrane"/>
    <property type="evidence" value="ECO:0007669"/>
    <property type="project" value="UniProtKB-SubCell"/>
</dbReference>
<name>A0A540MT93_MALBA</name>
<dbReference type="Gene3D" id="2.60.40.150">
    <property type="entry name" value="C2 domain"/>
    <property type="match status" value="3"/>
</dbReference>
<gene>
    <name evidence="10" type="ORF">C1H46_012333</name>
</gene>
<dbReference type="InterPro" id="IPR047255">
    <property type="entry name" value="C2D_MCTP_PRT_plant"/>
</dbReference>
<dbReference type="STRING" id="106549.A0A540MT93"/>
<dbReference type="FunFam" id="2.60.40.150:FF:000090">
    <property type="entry name" value="C2 domain-containing protein"/>
    <property type="match status" value="1"/>
</dbReference>
<sequence length="769" mass="87319">MLAPQNAPKKEDFSLKEIKPKITGKAANTSGPSTTFDLVEQMQYLYVKFEKVRGLPPACHPYIEVNIGNYKATTQHLENNNQVFAFKRDKLQSNKVDILVKDKAAVVGDGTIGKFDFAVNEAQMRILPNSPFASQWVRLKDEKELKGAELLLAYWMGAQADGAFNEPYYADTASVVSGYGVSETHPKMYDFYYKLWYLRVNVIQAEDLVFRDMNNGKPREIFVKASVGRWVLSTKASQTKTDNPMWNEDLMFVVAEKFEDDLIVSVEEKVDNMGGSFTLGSCKIPLANIAKRNNAAAATAVKYNLEMMEKLEGKVKFASKIQMRVSLDGGYHVLDEPAHSISDYRPSAKALWKPKIGVLELGIISASTLKPVRPKNRVDAYCVAKYGPKWVKTRTVVDSRDPKWNEQYNWDVYDACTVITVAVFDNNHLESWDKSGGAMDLPIGKVKIRLSTLEAGKIYKNSFPLMVLQPSGLDKKGELQLVVRFSVDSMLNTLWTYTQPLMPKMHYLQPLSVDQMSILLQQAADAIALKLSKSEPPIRREVVDYVLDVKARSWSLRRARVNFERIVKVLDVFFWLIKKFDQARSWTNLWISIPVLVAFTILVVLPQTLIYTLIGALVYCVFVGIRSYPNRPKQIPHINTELSHLHTALPDVLDEELDPFPTRRTDVETLRRRYDRLRSIGLNIQTLLGDIATQGERVQSLLSWRDPRATSMFVISCVIAVFILSVVRFDAIVFLAGGYVLLPPIFRTRFPVYPQNLLRRMPAKTDIFV</sequence>
<accession>A0A540MT93</accession>
<dbReference type="PANTHER" id="PTHR31425:SF50">
    <property type="entry name" value="FT-INTERACTING PROTEIN 3-RELATED"/>
    <property type="match status" value="1"/>
</dbReference>
<evidence type="ECO:0000256" key="4">
    <source>
        <dbReference type="ARBA" id="ARBA00022737"/>
    </source>
</evidence>
<dbReference type="EMBL" id="VIEB01000184">
    <property type="protein sequence ID" value="TQE02014.1"/>
    <property type="molecule type" value="Genomic_DNA"/>
</dbReference>
<evidence type="ECO:0000256" key="2">
    <source>
        <dbReference type="ARBA" id="ARBA00007923"/>
    </source>
</evidence>
<dbReference type="AlphaFoldDB" id="A0A540MT93"/>
<evidence type="ECO:0000313" key="11">
    <source>
        <dbReference type="Proteomes" id="UP000315295"/>
    </source>
</evidence>
<keyword evidence="6 8" id="KW-1133">Transmembrane helix</keyword>
<evidence type="ECO:0000256" key="3">
    <source>
        <dbReference type="ARBA" id="ARBA00022692"/>
    </source>
</evidence>
<comment type="caution">
    <text evidence="10">The sequence shown here is derived from an EMBL/GenBank/DDBJ whole genome shotgun (WGS) entry which is preliminary data.</text>
</comment>
<proteinExistence type="inferred from homology"/>
<dbReference type="PROSITE" id="PS50004">
    <property type="entry name" value="C2"/>
    <property type="match status" value="2"/>
</dbReference>
<dbReference type="SUPFAM" id="SSF49562">
    <property type="entry name" value="C2 domain (Calcium/lipid-binding domain, CaLB)"/>
    <property type="match status" value="3"/>
</dbReference>
<reference evidence="10 11" key="1">
    <citation type="journal article" date="2019" name="G3 (Bethesda)">
        <title>Sequencing of a Wild Apple (Malus baccata) Genome Unravels the Differences Between Cultivated and Wild Apple Species Regarding Disease Resistance and Cold Tolerance.</title>
        <authorList>
            <person name="Chen X."/>
        </authorList>
    </citation>
    <scope>NUCLEOTIDE SEQUENCE [LARGE SCALE GENOMIC DNA]</scope>
    <source>
        <strain evidence="11">cv. Shandingzi</strain>
        <tissue evidence="10">Leaves</tissue>
    </source>
</reference>
<feature type="domain" description="C2" evidence="9">
    <location>
        <begin position="340"/>
        <end position="463"/>
    </location>
</feature>
<dbReference type="InterPro" id="IPR047259">
    <property type="entry name" value="QUIRKY-like"/>
</dbReference>
<dbReference type="InterPro" id="IPR000008">
    <property type="entry name" value="C2_dom"/>
</dbReference>
<dbReference type="PANTHER" id="PTHR31425">
    <property type="entry name" value="PHOSPHORIBOSYLANTHRANILATE TRANSFERASE ISOFORM 1"/>
    <property type="match status" value="1"/>
</dbReference>
<dbReference type="InterPro" id="IPR035892">
    <property type="entry name" value="C2_domain_sf"/>
</dbReference>
<dbReference type="Proteomes" id="UP000315295">
    <property type="component" value="Unassembled WGS sequence"/>
</dbReference>
<dbReference type="CDD" id="cd08379">
    <property type="entry name" value="C2D_MCTP_PRT_plant"/>
    <property type="match status" value="1"/>
</dbReference>
<keyword evidence="3 8" id="KW-0812">Transmembrane</keyword>
<evidence type="ECO:0000259" key="9">
    <source>
        <dbReference type="PROSITE" id="PS50004"/>
    </source>
</evidence>
<comment type="subcellular location">
    <subcellularLocation>
        <location evidence="1">Membrane</location>
        <topology evidence="1">Multi-pass membrane protein</topology>
    </subcellularLocation>
</comment>
<dbReference type="InterPro" id="IPR013583">
    <property type="entry name" value="MCTP_C"/>
</dbReference>
<evidence type="ECO:0000256" key="5">
    <source>
        <dbReference type="ARBA" id="ARBA00022837"/>
    </source>
</evidence>
<dbReference type="SMART" id="SM00239">
    <property type="entry name" value="C2"/>
    <property type="match status" value="3"/>
</dbReference>
<keyword evidence="4" id="KW-0677">Repeat</keyword>
<evidence type="ECO:0000313" key="10">
    <source>
        <dbReference type="EMBL" id="TQE02014.1"/>
    </source>
</evidence>
<comment type="similarity">
    <text evidence="2">Belongs to the MCTP family.</text>
</comment>
<feature type="transmembrane region" description="Helical" evidence="8">
    <location>
        <begin position="610"/>
        <end position="628"/>
    </location>
</feature>
<evidence type="ECO:0000256" key="6">
    <source>
        <dbReference type="ARBA" id="ARBA00022989"/>
    </source>
</evidence>
<dbReference type="Pfam" id="PF00168">
    <property type="entry name" value="C2"/>
    <property type="match status" value="3"/>
</dbReference>
<evidence type="ECO:0000256" key="7">
    <source>
        <dbReference type="ARBA" id="ARBA00023136"/>
    </source>
</evidence>
<organism evidence="10 11">
    <name type="scientific">Malus baccata</name>
    <name type="common">Siberian crab apple</name>
    <name type="synonym">Pyrus baccata</name>
    <dbReference type="NCBI Taxonomy" id="106549"/>
    <lineage>
        <taxon>Eukaryota</taxon>
        <taxon>Viridiplantae</taxon>
        <taxon>Streptophyta</taxon>
        <taxon>Embryophyta</taxon>
        <taxon>Tracheophyta</taxon>
        <taxon>Spermatophyta</taxon>
        <taxon>Magnoliopsida</taxon>
        <taxon>eudicotyledons</taxon>
        <taxon>Gunneridae</taxon>
        <taxon>Pentapetalae</taxon>
        <taxon>rosids</taxon>
        <taxon>fabids</taxon>
        <taxon>Rosales</taxon>
        <taxon>Rosaceae</taxon>
        <taxon>Amygdaloideae</taxon>
        <taxon>Maleae</taxon>
        <taxon>Malus</taxon>
    </lineage>
</organism>
<keyword evidence="7 8" id="KW-0472">Membrane</keyword>